<dbReference type="Proteomes" id="UP000179935">
    <property type="component" value="Unassembled WGS sequence"/>
</dbReference>
<feature type="non-terminal residue" evidence="2">
    <location>
        <position position="138"/>
    </location>
</feature>
<proteinExistence type="predicted"/>
<dbReference type="EMBL" id="MLYP01000032">
    <property type="protein sequence ID" value="OIJ93243.1"/>
    <property type="molecule type" value="Genomic_DNA"/>
</dbReference>
<protein>
    <submittedName>
        <fullName evidence="2">Uncharacterized protein</fullName>
    </submittedName>
</protein>
<feature type="compositionally biased region" description="Basic and acidic residues" evidence="1">
    <location>
        <begin position="13"/>
        <end position="26"/>
    </location>
</feature>
<keyword evidence="3" id="KW-1185">Reference proteome</keyword>
<gene>
    <name evidence="2" type="ORF">BIV24_11985</name>
</gene>
<dbReference type="AlphaFoldDB" id="A0A1S2PHR1"/>
<name>A0A1S2PHR1_9ACTN</name>
<organism evidence="2 3">
    <name type="scientific">Streptomyces colonosanans</name>
    <dbReference type="NCBI Taxonomy" id="1428652"/>
    <lineage>
        <taxon>Bacteria</taxon>
        <taxon>Bacillati</taxon>
        <taxon>Actinomycetota</taxon>
        <taxon>Actinomycetes</taxon>
        <taxon>Kitasatosporales</taxon>
        <taxon>Streptomycetaceae</taxon>
        <taxon>Streptomyces</taxon>
    </lineage>
</organism>
<evidence type="ECO:0000313" key="2">
    <source>
        <dbReference type="EMBL" id="OIJ93243.1"/>
    </source>
</evidence>
<dbReference type="OrthoDB" id="4155719at2"/>
<evidence type="ECO:0000256" key="1">
    <source>
        <dbReference type="SAM" id="MobiDB-lite"/>
    </source>
</evidence>
<reference evidence="2 3" key="1">
    <citation type="submission" date="2016-10" db="EMBL/GenBank/DDBJ databases">
        <title>Genome sequence of Streptomyces sp. MUSC 93.</title>
        <authorList>
            <person name="Lee L.-H."/>
            <person name="Ser H.-L."/>
            <person name="Law J.W.-F."/>
        </authorList>
    </citation>
    <scope>NUCLEOTIDE SEQUENCE [LARGE SCALE GENOMIC DNA]</scope>
    <source>
        <strain evidence="2 3">MUSC 93</strain>
    </source>
</reference>
<sequence>MEITPGLGVDTVKIGDPRSQVEERIGPPHHGPGGQRAVYTTTPMLVITYAADETVELVEISYSGEGGATEAHYDGVQLTYRFLDDVVADLHARGYTSTPSDIGHDFHAGFAVWSMHSLWAGDLDPEAGVCKVNGGSGV</sequence>
<feature type="region of interest" description="Disordered" evidence="1">
    <location>
        <begin position="1"/>
        <end position="37"/>
    </location>
</feature>
<accession>A0A1S2PHR1</accession>
<evidence type="ECO:0000313" key="3">
    <source>
        <dbReference type="Proteomes" id="UP000179935"/>
    </source>
</evidence>
<dbReference type="RefSeq" id="WP_071366240.1">
    <property type="nucleotide sequence ID" value="NZ_MLYP01000032.1"/>
</dbReference>
<comment type="caution">
    <text evidence="2">The sequence shown here is derived from an EMBL/GenBank/DDBJ whole genome shotgun (WGS) entry which is preliminary data.</text>
</comment>